<evidence type="ECO:0000259" key="8">
    <source>
        <dbReference type="Pfam" id="PF01794"/>
    </source>
</evidence>
<evidence type="ECO:0000256" key="7">
    <source>
        <dbReference type="HAMAP-Rule" id="MF_01207"/>
    </source>
</evidence>
<comment type="similarity">
    <text evidence="7">Belongs to the MsrQ family.</text>
</comment>
<dbReference type="InterPro" id="IPR022837">
    <property type="entry name" value="MsrQ-like"/>
</dbReference>
<dbReference type="RefSeq" id="WP_177156810.1">
    <property type="nucleotide sequence ID" value="NZ_JABCJE010000001.1"/>
</dbReference>
<dbReference type="HAMAP" id="MF_01207">
    <property type="entry name" value="MsrQ"/>
    <property type="match status" value="1"/>
</dbReference>
<reference evidence="9 10" key="1">
    <citation type="submission" date="2020-04" db="EMBL/GenBank/DDBJ databases">
        <title>Donghicola sp., a member of the Rhodobacteraceae family isolated from mangrove forest in Thailand.</title>
        <authorList>
            <person name="Charoenyingcharoen P."/>
            <person name="Yukphan P."/>
        </authorList>
    </citation>
    <scope>NUCLEOTIDE SEQUENCE [LARGE SCALE GENOMIC DNA]</scope>
    <source>
        <strain evidence="9 10">B5-SW-15</strain>
    </source>
</reference>
<dbReference type="InterPro" id="IPR013130">
    <property type="entry name" value="Fe3_Rdtase_TM_dom"/>
</dbReference>
<dbReference type="GO" id="GO:0005886">
    <property type="term" value="C:plasma membrane"/>
    <property type="evidence" value="ECO:0007669"/>
    <property type="project" value="UniProtKB-SubCell"/>
</dbReference>
<accession>A0A850Q8H0</accession>
<feature type="transmembrane region" description="Helical" evidence="7">
    <location>
        <begin position="80"/>
        <end position="99"/>
    </location>
</feature>
<comment type="cofactor">
    <cofactor evidence="7">
        <name>heme b</name>
        <dbReference type="ChEBI" id="CHEBI:60344"/>
    </cofactor>
    <text evidence="7">Binds 1 heme b (iron(II)-protoporphyrin IX) group per subunit.</text>
</comment>
<feature type="transmembrane region" description="Helical" evidence="7">
    <location>
        <begin position="50"/>
        <end position="68"/>
    </location>
</feature>
<evidence type="ECO:0000313" key="10">
    <source>
        <dbReference type="Proteomes" id="UP000592216"/>
    </source>
</evidence>
<evidence type="ECO:0000256" key="1">
    <source>
        <dbReference type="ARBA" id="ARBA00004141"/>
    </source>
</evidence>
<dbReference type="PANTHER" id="PTHR36964:SF1">
    <property type="entry name" value="PROTEIN-METHIONINE-SULFOXIDE REDUCTASE HEME-BINDING SUBUNIT MSRQ"/>
    <property type="match status" value="1"/>
</dbReference>
<dbReference type="EMBL" id="JABCJE010000001">
    <property type="protein sequence ID" value="NVO22619.1"/>
    <property type="molecule type" value="Genomic_DNA"/>
</dbReference>
<feature type="domain" description="Ferric oxidoreductase" evidence="8">
    <location>
        <begin position="49"/>
        <end position="160"/>
    </location>
</feature>
<dbReference type="AlphaFoldDB" id="A0A850Q8H0"/>
<organism evidence="9 10">
    <name type="scientific">Donghicola mangrovi</name>
    <dbReference type="NCBI Taxonomy" id="2729614"/>
    <lineage>
        <taxon>Bacteria</taxon>
        <taxon>Pseudomonadati</taxon>
        <taxon>Pseudomonadota</taxon>
        <taxon>Alphaproteobacteria</taxon>
        <taxon>Rhodobacterales</taxon>
        <taxon>Roseobacteraceae</taxon>
        <taxon>Donghicola</taxon>
    </lineage>
</organism>
<evidence type="ECO:0000256" key="2">
    <source>
        <dbReference type="ARBA" id="ARBA00022448"/>
    </source>
</evidence>
<dbReference type="PANTHER" id="PTHR36964">
    <property type="entry name" value="PROTEIN-METHIONINE-SULFOXIDE REDUCTASE HEME-BINDING SUBUNIT MSRQ"/>
    <property type="match status" value="1"/>
</dbReference>
<evidence type="ECO:0000256" key="3">
    <source>
        <dbReference type="ARBA" id="ARBA00022692"/>
    </source>
</evidence>
<name>A0A850Q8H0_9RHOB</name>
<keyword evidence="7" id="KW-0288">FMN</keyword>
<evidence type="ECO:0000313" key="9">
    <source>
        <dbReference type="EMBL" id="NVO22619.1"/>
    </source>
</evidence>
<evidence type="ECO:0000256" key="6">
    <source>
        <dbReference type="ARBA" id="ARBA00023136"/>
    </source>
</evidence>
<feature type="transmembrane region" description="Helical" evidence="7">
    <location>
        <begin position="12"/>
        <end position="30"/>
    </location>
</feature>
<comment type="subcellular location">
    <subcellularLocation>
        <location evidence="7">Cell membrane</location>
        <topology evidence="7">Multi-pass membrane protein</topology>
    </subcellularLocation>
    <subcellularLocation>
        <location evidence="1">Membrane</location>
        <topology evidence="1">Multi-pass membrane protein</topology>
    </subcellularLocation>
</comment>
<keyword evidence="4 7" id="KW-1133">Transmembrane helix</keyword>
<gene>
    <name evidence="7 9" type="primary">msrQ</name>
    <name evidence="9" type="ORF">HJ536_04545</name>
</gene>
<dbReference type="GO" id="GO:0030091">
    <property type="term" value="P:protein repair"/>
    <property type="evidence" value="ECO:0007669"/>
    <property type="project" value="UniProtKB-UniRule"/>
</dbReference>
<keyword evidence="7" id="KW-0285">Flavoprotein</keyword>
<feature type="transmembrane region" description="Helical" evidence="7">
    <location>
        <begin position="176"/>
        <end position="195"/>
    </location>
</feature>
<keyword evidence="3 7" id="KW-0812">Transmembrane</keyword>
<keyword evidence="7" id="KW-0249">Electron transport</keyword>
<comment type="caution">
    <text evidence="9">The sequence shown here is derived from an EMBL/GenBank/DDBJ whole genome shotgun (WGS) entry which is preliminary data.</text>
</comment>
<evidence type="ECO:0000256" key="5">
    <source>
        <dbReference type="ARBA" id="ARBA00023004"/>
    </source>
</evidence>
<comment type="function">
    <text evidence="7">Part of the MsrPQ system that repairs oxidized periplasmic proteins containing methionine sulfoxide residues (Met-O), using respiratory chain electrons. Thus protects these proteins from oxidative-stress damage caused by reactive species of oxygen and chlorine generated by the host defense mechanisms. MsrPQ is essential for the maintenance of envelope integrity under bleach stress, rescuing a wide series of structurally unrelated periplasmic proteins from methionine oxidation. MsrQ provides electrons for reduction to the reductase catalytic subunit MsrP, using the quinone pool of the respiratory chain.</text>
</comment>
<keyword evidence="5 7" id="KW-0408">Iron</keyword>
<dbReference type="NCBIfam" id="NF003833">
    <property type="entry name" value="PRK05419.1-5"/>
    <property type="match status" value="1"/>
</dbReference>
<dbReference type="GO" id="GO:0020037">
    <property type="term" value="F:heme binding"/>
    <property type="evidence" value="ECO:0007669"/>
    <property type="project" value="UniProtKB-UniRule"/>
</dbReference>
<keyword evidence="6 7" id="KW-0472">Membrane</keyword>
<dbReference type="GO" id="GO:0046872">
    <property type="term" value="F:metal ion binding"/>
    <property type="evidence" value="ECO:0007669"/>
    <property type="project" value="UniProtKB-KW"/>
</dbReference>
<keyword evidence="7" id="KW-1003">Cell membrane</keyword>
<dbReference type="GO" id="GO:0016679">
    <property type="term" value="F:oxidoreductase activity, acting on diphenols and related substances as donors"/>
    <property type="evidence" value="ECO:0007669"/>
    <property type="project" value="TreeGrafter"/>
</dbReference>
<feature type="transmembrane region" description="Helical" evidence="7">
    <location>
        <begin position="119"/>
        <end position="139"/>
    </location>
</feature>
<proteinExistence type="inferred from homology"/>
<keyword evidence="7" id="KW-0479">Metal-binding</keyword>
<dbReference type="GO" id="GO:0010181">
    <property type="term" value="F:FMN binding"/>
    <property type="evidence" value="ECO:0007669"/>
    <property type="project" value="UniProtKB-UniRule"/>
</dbReference>
<comment type="subunit">
    <text evidence="7">Heterodimer of a catalytic subunit (MsrP) and a heme-binding subunit (MsrQ).</text>
</comment>
<sequence>MIQQINSRVRQIPNWALYLLGAVPVVWLYVQGFQNALGPDPVDAIEHRLGLWALWLLIAGLCISPIQRNTPLRLLKLRRPIGVLAFMYVLVHFLTWLVLDVQIPSQIWADIVKRPYVTVGMVAMLLLLPLALTSNDWSIRKLGSKWRQLHWLVYPAVILAAIHMILQAKGFQLEPMIYLVVVLVLVGVRRTPLYLRR</sequence>
<keyword evidence="7" id="KW-0349">Heme</keyword>
<comment type="cofactor">
    <cofactor evidence="7">
        <name>FMN</name>
        <dbReference type="ChEBI" id="CHEBI:58210"/>
    </cofactor>
    <text evidence="7">Binds 1 FMN per subunit.</text>
</comment>
<dbReference type="Pfam" id="PF01794">
    <property type="entry name" value="Ferric_reduct"/>
    <property type="match status" value="1"/>
</dbReference>
<evidence type="ECO:0000256" key="4">
    <source>
        <dbReference type="ARBA" id="ARBA00022989"/>
    </source>
</evidence>
<protein>
    <recommendedName>
        <fullName evidence="7">Protein-methionine-sulfoxide reductase heme-binding subunit MsrQ</fullName>
    </recommendedName>
    <alternativeName>
        <fullName evidence="7">Flavocytochrome MsrQ</fullName>
    </alternativeName>
</protein>
<feature type="transmembrane region" description="Helical" evidence="7">
    <location>
        <begin position="151"/>
        <end position="170"/>
    </location>
</feature>
<dbReference type="GO" id="GO:0009055">
    <property type="term" value="F:electron transfer activity"/>
    <property type="evidence" value="ECO:0007669"/>
    <property type="project" value="UniProtKB-UniRule"/>
</dbReference>
<keyword evidence="2 7" id="KW-0813">Transport</keyword>
<dbReference type="Proteomes" id="UP000592216">
    <property type="component" value="Unassembled WGS sequence"/>
</dbReference>